<organism evidence="2 3">
    <name type="scientific">Pontibacillus salipaludis</name>
    <dbReference type="NCBI Taxonomy" id="1697394"/>
    <lineage>
        <taxon>Bacteria</taxon>
        <taxon>Bacillati</taxon>
        <taxon>Bacillota</taxon>
        <taxon>Bacilli</taxon>
        <taxon>Bacillales</taxon>
        <taxon>Bacillaceae</taxon>
        <taxon>Pontibacillus</taxon>
    </lineage>
</organism>
<gene>
    <name evidence="2" type="ORF">GCM10011389_15500</name>
</gene>
<feature type="transmembrane region" description="Helical" evidence="1">
    <location>
        <begin position="30"/>
        <end position="50"/>
    </location>
</feature>
<dbReference type="EMBL" id="BMIN01000005">
    <property type="protein sequence ID" value="GGD08780.1"/>
    <property type="molecule type" value="Genomic_DNA"/>
</dbReference>
<dbReference type="RefSeq" id="WP_188652491.1">
    <property type="nucleotide sequence ID" value="NZ_BMIN01000005.1"/>
</dbReference>
<keyword evidence="3" id="KW-1185">Reference proteome</keyword>
<keyword evidence="1" id="KW-0472">Membrane</keyword>
<keyword evidence="1" id="KW-1133">Transmembrane helix</keyword>
<evidence type="ECO:0000313" key="3">
    <source>
        <dbReference type="Proteomes" id="UP000642571"/>
    </source>
</evidence>
<name>A0ABQ1PZW6_9BACI</name>
<sequence length="51" mass="5802">MWFMVLFTFLVLFALTSSFNILLKTTEKKHWVISFFLSVGLSVIFTVGLAG</sequence>
<keyword evidence="1" id="KW-0812">Transmembrane</keyword>
<accession>A0ABQ1PZW6</accession>
<protein>
    <submittedName>
        <fullName evidence="2">Uncharacterized protein</fullName>
    </submittedName>
</protein>
<proteinExistence type="predicted"/>
<evidence type="ECO:0000313" key="2">
    <source>
        <dbReference type="EMBL" id="GGD08780.1"/>
    </source>
</evidence>
<comment type="caution">
    <text evidence="2">The sequence shown here is derived from an EMBL/GenBank/DDBJ whole genome shotgun (WGS) entry which is preliminary data.</text>
</comment>
<evidence type="ECO:0000256" key="1">
    <source>
        <dbReference type="SAM" id="Phobius"/>
    </source>
</evidence>
<dbReference type="Proteomes" id="UP000642571">
    <property type="component" value="Unassembled WGS sequence"/>
</dbReference>
<reference evidence="3" key="1">
    <citation type="journal article" date="2019" name="Int. J. Syst. Evol. Microbiol.">
        <title>The Global Catalogue of Microorganisms (GCM) 10K type strain sequencing project: providing services to taxonomists for standard genome sequencing and annotation.</title>
        <authorList>
            <consortium name="The Broad Institute Genomics Platform"/>
            <consortium name="The Broad Institute Genome Sequencing Center for Infectious Disease"/>
            <person name="Wu L."/>
            <person name="Ma J."/>
        </authorList>
    </citation>
    <scope>NUCLEOTIDE SEQUENCE [LARGE SCALE GENOMIC DNA]</scope>
    <source>
        <strain evidence="3">CGMCC 1.15353</strain>
    </source>
</reference>